<name>A0ABU7V2J2_9MICO</name>
<protein>
    <submittedName>
        <fullName evidence="3">Right-handed parallel beta-helix repeat-containing protein</fullName>
    </submittedName>
</protein>
<dbReference type="Proteomes" id="UP001351900">
    <property type="component" value="Unassembled WGS sequence"/>
</dbReference>
<sequence length="684" mass="69986">MSSSTFSPAARRLIAVAAAAVLAAAGLLAIAPPAHAVGTTYYVNSATGSDSAAGTSTSTAWQTLSAVNSRTFGAGDRILFARGGTWTGQLAPKGSGTASAPITISDYGSGAAPRIDGAPVATGGAVQLVNQSYWTIEHLAVTSNSGVDNFGTLSTDGTPRAGIQVRNTAGSSTVRGIVIRENHVSDVNGCFHCTGIDAHINGGIVVDTTVLGANLDGVLIADNVVENVGRTGIVVWDASYFTTNITQIVQSALSTNVRIRGNTVLEPDSDGILALGTDGAVMEYNVVRGAGQRTIEGSTMPASAGLWPTRGMNTLVQFNEVSETQLHGTDGQGFDVDLGSTNTRVQYNYSHDNEGGFLLMMGGYSSDVVVRYNLSVNDAWGGEKGIFTFSWGVPAPVKIYNNTIVIPEGSPAKPIYCDGDAGACAPSTPGAWSFTNNIIDNRGTGEYSYPGLGTNASFASNVFAGNHPASEPADATKITADPGFVSPGTTGSGFAVANAYTLTSGSPAIGSGQVISPNGLRDFFGAPLSTTAQPSRGFHEAAPPSSAPHLVDPAADWALATARSANVVVDTSGPLSNMAGDAYRFKRSNSAAGFVRWDAAPGQVVTLTTYLFNQAPSAITFVALDAVGGETVVSSTATAATPTTNGWAQRTITSSAMPAGTRSVEIRIGAVTSWAVQLGTIDIG</sequence>
<dbReference type="Gene3D" id="2.160.20.10">
    <property type="entry name" value="Single-stranded right-handed beta-helix, Pectin lyase-like"/>
    <property type="match status" value="1"/>
</dbReference>
<dbReference type="InterPro" id="IPR012334">
    <property type="entry name" value="Pectin_lyas_fold"/>
</dbReference>
<dbReference type="Pfam" id="PF13229">
    <property type="entry name" value="Beta_helix"/>
    <property type="match status" value="1"/>
</dbReference>
<dbReference type="InterPro" id="IPR006311">
    <property type="entry name" value="TAT_signal"/>
</dbReference>
<organism evidence="3 4">
    <name type="scientific">Microbacterium schleiferi</name>
    <dbReference type="NCBI Taxonomy" id="69362"/>
    <lineage>
        <taxon>Bacteria</taxon>
        <taxon>Bacillati</taxon>
        <taxon>Actinomycetota</taxon>
        <taxon>Actinomycetes</taxon>
        <taxon>Micrococcales</taxon>
        <taxon>Microbacteriaceae</taxon>
        <taxon>Microbacterium</taxon>
    </lineage>
</organism>
<dbReference type="SMART" id="SM00710">
    <property type="entry name" value="PbH1"/>
    <property type="match status" value="8"/>
</dbReference>
<keyword evidence="1" id="KW-0732">Signal</keyword>
<dbReference type="InterPro" id="IPR011050">
    <property type="entry name" value="Pectin_lyase_fold/virulence"/>
</dbReference>
<reference evidence="3 4" key="1">
    <citation type="submission" date="2024-01" db="EMBL/GenBank/DDBJ databases">
        <title>the genome sequence of strain Microbacterium schleiferi NBRC 15075.</title>
        <authorList>
            <person name="Ding Y."/>
            <person name="Zhang G."/>
        </authorList>
    </citation>
    <scope>NUCLEOTIDE SEQUENCE [LARGE SCALE GENOMIC DNA]</scope>
    <source>
        <strain evidence="3 4">NBRC 15075</strain>
    </source>
</reference>
<gene>
    <name evidence="3" type="ORF">V2V91_01980</name>
</gene>
<keyword evidence="4" id="KW-1185">Reference proteome</keyword>
<dbReference type="PROSITE" id="PS51318">
    <property type="entry name" value="TAT"/>
    <property type="match status" value="1"/>
</dbReference>
<dbReference type="RefSeq" id="WP_331790584.1">
    <property type="nucleotide sequence ID" value="NZ_BAAAUO010000003.1"/>
</dbReference>
<feature type="domain" description="Right handed beta helix" evidence="2">
    <location>
        <begin position="254"/>
        <end position="405"/>
    </location>
</feature>
<comment type="caution">
    <text evidence="3">The sequence shown here is derived from an EMBL/GenBank/DDBJ whole genome shotgun (WGS) entry which is preliminary data.</text>
</comment>
<dbReference type="EMBL" id="JAZHOV010000001">
    <property type="protein sequence ID" value="MEF2253905.1"/>
    <property type="molecule type" value="Genomic_DNA"/>
</dbReference>
<feature type="signal peptide" evidence="1">
    <location>
        <begin position="1"/>
        <end position="36"/>
    </location>
</feature>
<dbReference type="InterPro" id="IPR039448">
    <property type="entry name" value="Beta_helix"/>
</dbReference>
<dbReference type="SUPFAM" id="SSF51126">
    <property type="entry name" value="Pectin lyase-like"/>
    <property type="match status" value="1"/>
</dbReference>
<evidence type="ECO:0000256" key="1">
    <source>
        <dbReference type="SAM" id="SignalP"/>
    </source>
</evidence>
<dbReference type="InterPro" id="IPR006626">
    <property type="entry name" value="PbH1"/>
</dbReference>
<proteinExistence type="predicted"/>
<evidence type="ECO:0000313" key="3">
    <source>
        <dbReference type="EMBL" id="MEF2253905.1"/>
    </source>
</evidence>
<evidence type="ECO:0000313" key="4">
    <source>
        <dbReference type="Proteomes" id="UP001351900"/>
    </source>
</evidence>
<feature type="chain" id="PRO_5046473392" evidence="1">
    <location>
        <begin position="37"/>
        <end position="684"/>
    </location>
</feature>
<accession>A0ABU7V2J2</accession>
<evidence type="ECO:0000259" key="2">
    <source>
        <dbReference type="Pfam" id="PF13229"/>
    </source>
</evidence>